<dbReference type="GeneTree" id="ENSGT00950000183022"/>
<dbReference type="InterPro" id="IPR002666">
    <property type="entry name" value="Folate_carrier"/>
</dbReference>
<keyword evidence="4" id="KW-1185">Reference proteome</keyword>
<name>A0A8C8GI77_ONCTS</name>
<dbReference type="GO" id="GO:0005886">
    <property type="term" value="C:plasma membrane"/>
    <property type="evidence" value="ECO:0007669"/>
    <property type="project" value="TreeGrafter"/>
</dbReference>
<evidence type="ECO:0000256" key="1">
    <source>
        <dbReference type="ARBA" id="ARBA00005773"/>
    </source>
</evidence>
<keyword evidence="2" id="KW-0472">Membrane</keyword>
<dbReference type="Pfam" id="PF01770">
    <property type="entry name" value="Folate_carrier"/>
    <property type="match status" value="2"/>
</dbReference>
<reference evidence="3" key="2">
    <citation type="submission" date="2025-09" db="UniProtKB">
        <authorList>
            <consortium name="Ensembl"/>
        </authorList>
    </citation>
    <scope>IDENTIFICATION</scope>
</reference>
<dbReference type="PANTHER" id="PTHR10686">
    <property type="entry name" value="FOLATE TRANSPORTER"/>
    <property type="match status" value="1"/>
</dbReference>
<evidence type="ECO:0000256" key="2">
    <source>
        <dbReference type="SAM" id="Phobius"/>
    </source>
</evidence>
<dbReference type="GO" id="GO:0090482">
    <property type="term" value="F:vitamin transmembrane transporter activity"/>
    <property type="evidence" value="ECO:0007669"/>
    <property type="project" value="InterPro"/>
</dbReference>
<keyword evidence="2" id="KW-0812">Transmembrane</keyword>
<proteinExistence type="inferred from homology"/>
<sequence length="318" mass="35664">LKSTGWVFPTPFLTTYLIGPYKDISEEVSYLAVLFPVFLLTDLLRYKPVIVVQGLFLVTNYVLLCFVPGLTAMTFLQFNYAVVTSIEVAYFSYIYSVIPPARMQFTSVYSGSKKEIIHCCCPIGAATAFCVGHVKVTWNVWGELSLRVFSPVGAGAVFLIGLTSKIWASYAGNIIFKASCSNLFMACYGEVNTFVALLLQTILTAIVVEETALGLDIFVVYGSYYAAISELFLIRGMYTVCAHPCSRLQDKHFNALSSYSYTLFRGVYPFFKIYFLNPSLYNFMSNTTMFMTTLLPTNLIKKRKSKEENALETRGCIQ</sequence>
<feature type="transmembrane region" description="Helical" evidence="2">
    <location>
        <begin position="183"/>
        <end position="207"/>
    </location>
</feature>
<feature type="transmembrane region" description="Helical" evidence="2">
    <location>
        <begin position="213"/>
        <end position="233"/>
    </location>
</feature>
<keyword evidence="2" id="KW-1133">Transmembrane helix</keyword>
<dbReference type="Ensembl" id="ENSOTST00005054982.2">
    <property type="protein sequence ID" value="ENSOTSP00005050519.1"/>
    <property type="gene ID" value="ENSOTSG00005024495.2"/>
</dbReference>
<protein>
    <submittedName>
        <fullName evidence="3">Uncharacterized protein</fullName>
    </submittedName>
</protein>
<dbReference type="PANTHER" id="PTHR10686:SF38">
    <property type="entry name" value="THIAMINE TRANSPORTER 2 ISOFORM X1"/>
    <property type="match status" value="1"/>
</dbReference>
<accession>A0A8C8GI77</accession>
<feature type="transmembrane region" description="Helical" evidence="2">
    <location>
        <begin position="77"/>
        <end position="95"/>
    </location>
</feature>
<feature type="transmembrane region" description="Helical" evidence="2">
    <location>
        <begin position="51"/>
        <end position="71"/>
    </location>
</feature>
<evidence type="ECO:0000313" key="3">
    <source>
        <dbReference type="Ensembl" id="ENSOTSP00005050519.1"/>
    </source>
</evidence>
<evidence type="ECO:0000313" key="4">
    <source>
        <dbReference type="Proteomes" id="UP000694402"/>
    </source>
</evidence>
<dbReference type="Proteomes" id="UP000694402">
    <property type="component" value="Unassembled WGS sequence"/>
</dbReference>
<reference evidence="3" key="1">
    <citation type="submission" date="2025-08" db="UniProtKB">
        <authorList>
            <consortium name="Ensembl"/>
        </authorList>
    </citation>
    <scope>IDENTIFICATION</scope>
</reference>
<organism evidence="3 4">
    <name type="scientific">Oncorhynchus tshawytscha</name>
    <name type="common">Chinook salmon</name>
    <name type="synonym">Salmo tshawytscha</name>
    <dbReference type="NCBI Taxonomy" id="74940"/>
    <lineage>
        <taxon>Eukaryota</taxon>
        <taxon>Metazoa</taxon>
        <taxon>Chordata</taxon>
        <taxon>Craniata</taxon>
        <taxon>Vertebrata</taxon>
        <taxon>Euteleostomi</taxon>
        <taxon>Actinopterygii</taxon>
        <taxon>Neopterygii</taxon>
        <taxon>Teleostei</taxon>
        <taxon>Protacanthopterygii</taxon>
        <taxon>Salmoniformes</taxon>
        <taxon>Salmonidae</taxon>
        <taxon>Salmoninae</taxon>
        <taxon>Oncorhynchus</taxon>
    </lineage>
</organism>
<feature type="transmembrane region" description="Helical" evidence="2">
    <location>
        <begin position="148"/>
        <end position="171"/>
    </location>
</feature>
<dbReference type="AlphaFoldDB" id="A0A8C8GI77"/>
<comment type="similarity">
    <text evidence="1">Belongs to the reduced folate carrier (RFC) transporter (TC 2.A.48) family.</text>
</comment>